<gene>
    <name evidence="19" type="ORF">AXG93_3545s1190</name>
</gene>
<keyword evidence="12" id="KW-0460">Magnesium</keyword>
<comment type="pathway">
    <text evidence="4">Lipid metabolism.</text>
</comment>
<keyword evidence="10" id="KW-0548">Nucleotidyltransferase</keyword>
<dbReference type="EMBL" id="LVLJ01002446">
    <property type="protein sequence ID" value="OAE24954.1"/>
    <property type="molecule type" value="Genomic_DNA"/>
</dbReference>
<evidence type="ECO:0000256" key="13">
    <source>
        <dbReference type="ARBA" id="ARBA00023098"/>
    </source>
</evidence>
<comment type="caution">
    <text evidence="19">The sequence shown here is derived from an EMBL/GenBank/DDBJ whole genome shotgun (WGS) entry which is preliminary data.</text>
</comment>
<keyword evidence="17" id="KW-1208">Phospholipid metabolism</keyword>
<evidence type="ECO:0000256" key="6">
    <source>
        <dbReference type="ARBA" id="ARBA00012487"/>
    </source>
</evidence>
<keyword evidence="20" id="KW-1185">Reference proteome</keyword>
<keyword evidence="13" id="KW-0443">Lipid metabolism</keyword>
<dbReference type="PANTHER" id="PTHR13619:SF0">
    <property type="entry name" value="PHOSPHATIDATE CYTIDYLYLTRANSFERASE, MITOCHONDRIAL"/>
    <property type="match status" value="1"/>
</dbReference>
<dbReference type="InterPro" id="IPR015222">
    <property type="entry name" value="Tam41"/>
</dbReference>
<keyword evidence="16" id="KW-0594">Phospholipid biosynthesis</keyword>
<organism evidence="19 20">
    <name type="scientific">Marchantia polymorpha subsp. ruderalis</name>
    <dbReference type="NCBI Taxonomy" id="1480154"/>
    <lineage>
        <taxon>Eukaryota</taxon>
        <taxon>Viridiplantae</taxon>
        <taxon>Streptophyta</taxon>
        <taxon>Embryophyta</taxon>
        <taxon>Marchantiophyta</taxon>
        <taxon>Marchantiopsida</taxon>
        <taxon>Marchantiidae</taxon>
        <taxon>Marchantiales</taxon>
        <taxon>Marchantiaceae</taxon>
        <taxon>Marchantia</taxon>
    </lineage>
</organism>
<dbReference type="UniPathway" id="UPA00557">
    <property type="reaction ID" value="UER00614"/>
</dbReference>
<dbReference type="Pfam" id="PF09139">
    <property type="entry name" value="Tam41_Mmp37"/>
    <property type="match status" value="1"/>
</dbReference>
<evidence type="ECO:0000256" key="5">
    <source>
        <dbReference type="ARBA" id="ARBA00005458"/>
    </source>
</evidence>
<evidence type="ECO:0000256" key="2">
    <source>
        <dbReference type="ARBA" id="ARBA00004443"/>
    </source>
</evidence>
<evidence type="ECO:0000256" key="8">
    <source>
        <dbReference type="ARBA" id="ARBA00022516"/>
    </source>
</evidence>
<dbReference type="EC" id="2.7.7.41" evidence="6"/>
<evidence type="ECO:0000256" key="7">
    <source>
        <dbReference type="ARBA" id="ARBA00018337"/>
    </source>
</evidence>
<accession>A0A176VVX5</accession>
<name>A0A176VVX5_MARPO</name>
<dbReference type="PANTHER" id="PTHR13619">
    <property type="entry name" value="PHOSPHATIDATE CYTIDYLYLTRANSFERASE, MITOCHONDRIAL"/>
    <property type="match status" value="1"/>
</dbReference>
<evidence type="ECO:0000256" key="12">
    <source>
        <dbReference type="ARBA" id="ARBA00022842"/>
    </source>
</evidence>
<keyword evidence="8" id="KW-0444">Lipid biosynthesis</keyword>
<keyword evidence="14" id="KW-0496">Mitochondrion</keyword>
<dbReference type="Proteomes" id="UP000077202">
    <property type="component" value="Unassembled WGS sequence"/>
</dbReference>
<evidence type="ECO:0000256" key="3">
    <source>
        <dbReference type="ARBA" id="ARBA00005119"/>
    </source>
</evidence>
<evidence type="ECO:0000256" key="4">
    <source>
        <dbReference type="ARBA" id="ARBA00005189"/>
    </source>
</evidence>
<keyword evidence="9" id="KW-0808">Transferase</keyword>
<comment type="pathway">
    <text evidence="3">Phospholipid metabolism; CDP-diacylglycerol biosynthesis; CDP-diacylglycerol from sn-glycerol 3-phosphate: step 3/3.</text>
</comment>
<evidence type="ECO:0000313" key="20">
    <source>
        <dbReference type="Proteomes" id="UP000077202"/>
    </source>
</evidence>
<evidence type="ECO:0000256" key="1">
    <source>
        <dbReference type="ARBA" id="ARBA00001946"/>
    </source>
</evidence>
<sequence>MALHRDELAEPLGALPPVEFAFSYGSGVFPQPGVQAMSEKPMVDYILGVSSPSDWHSKNIEKNPHHYSSWLAKFGGNLVSGFADNVGVGVHFNPFVPWKEKTIKYGVIGMDKLKEDIVTWKALYISGRLQKPVWNAIGSCIARSLQISILVDKDEVKTLNLRNLKAALYAAMLLAPPELTEVQKIVRGSADKFRDLYRGPILRAAESGLLDIPESFGTNPRAKLSQVCDTSRITTLVAGLPKSVLARLGAQTGVILDGQQSEKSIAEAVAQSKEGHAKLVHRAIGRIVRTSSLRQSVSGLFAAGVPEEERHPTLGYMSLQEILTFGNDSSMENWGGRGGGDGYDTERWLQCEAEEAEDEEHIALEQNGSGVRSHEEQPTRTLLLLLLLLHRWSRCILLSPPSTCRFRLAASPLSSKDRLRS</sequence>
<keyword evidence="11" id="KW-0999">Mitochondrion inner membrane</keyword>
<protein>
    <recommendedName>
        <fullName evidence="7">Phosphatidate cytidylyltransferase, mitochondrial</fullName>
        <ecNumber evidence="6">2.7.7.41</ecNumber>
    </recommendedName>
    <alternativeName>
        <fullName evidence="18">CDP-diacylglycerol synthase</fullName>
    </alternativeName>
</protein>
<dbReference type="GO" id="GO:0004605">
    <property type="term" value="F:phosphatidate cytidylyltransferase activity"/>
    <property type="evidence" value="ECO:0007669"/>
    <property type="project" value="UniProtKB-EC"/>
</dbReference>
<evidence type="ECO:0000256" key="11">
    <source>
        <dbReference type="ARBA" id="ARBA00022792"/>
    </source>
</evidence>
<dbReference type="GO" id="GO:0016024">
    <property type="term" value="P:CDP-diacylglycerol biosynthetic process"/>
    <property type="evidence" value="ECO:0007669"/>
    <property type="project" value="UniProtKB-UniPathway"/>
</dbReference>
<evidence type="ECO:0000256" key="18">
    <source>
        <dbReference type="ARBA" id="ARBA00029893"/>
    </source>
</evidence>
<reference evidence="19" key="1">
    <citation type="submission" date="2016-03" db="EMBL/GenBank/DDBJ databases">
        <title>Mechanisms controlling the formation of the plant cell surface in tip-growing cells are functionally conserved among land plants.</title>
        <authorList>
            <person name="Honkanen S."/>
            <person name="Jones V.A."/>
            <person name="Morieri G."/>
            <person name="Champion C."/>
            <person name="Hetherington A.J."/>
            <person name="Kelly S."/>
            <person name="Saint-Marcoux D."/>
            <person name="Proust H."/>
            <person name="Prescott H."/>
            <person name="Dolan L."/>
        </authorList>
    </citation>
    <scope>NUCLEOTIDE SEQUENCE [LARGE SCALE GENOMIC DNA]</scope>
    <source>
        <tissue evidence="19">Whole gametophyte</tissue>
    </source>
</reference>
<comment type="cofactor">
    <cofactor evidence="1">
        <name>Mg(2+)</name>
        <dbReference type="ChEBI" id="CHEBI:18420"/>
    </cofactor>
</comment>
<evidence type="ECO:0000256" key="15">
    <source>
        <dbReference type="ARBA" id="ARBA00023136"/>
    </source>
</evidence>
<evidence type="ECO:0000256" key="14">
    <source>
        <dbReference type="ARBA" id="ARBA00023128"/>
    </source>
</evidence>
<evidence type="ECO:0000256" key="10">
    <source>
        <dbReference type="ARBA" id="ARBA00022695"/>
    </source>
</evidence>
<comment type="subcellular location">
    <subcellularLocation>
        <location evidence="2">Mitochondrion inner membrane</location>
        <topology evidence="2">Peripheral membrane protein</topology>
        <orientation evidence="2">Matrix side</orientation>
    </subcellularLocation>
</comment>
<keyword evidence="15" id="KW-0472">Membrane</keyword>
<comment type="similarity">
    <text evidence="5">Belongs to the TAM41 family.</text>
</comment>
<evidence type="ECO:0000256" key="17">
    <source>
        <dbReference type="ARBA" id="ARBA00023264"/>
    </source>
</evidence>
<dbReference type="GO" id="GO:0032049">
    <property type="term" value="P:cardiolipin biosynthetic process"/>
    <property type="evidence" value="ECO:0007669"/>
    <property type="project" value="InterPro"/>
</dbReference>
<dbReference type="GO" id="GO:0005743">
    <property type="term" value="C:mitochondrial inner membrane"/>
    <property type="evidence" value="ECO:0007669"/>
    <property type="project" value="UniProtKB-SubCell"/>
</dbReference>
<evidence type="ECO:0000313" key="19">
    <source>
        <dbReference type="EMBL" id="OAE24954.1"/>
    </source>
</evidence>
<evidence type="ECO:0000256" key="16">
    <source>
        <dbReference type="ARBA" id="ARBA00023209"/>
    </source>
</evidence>
<evidence type="ECO:0000256" key="9">
    <source>
        <dbReference type="ARBA" id="ARBA00022679"/>
    </source>
</evidence>
<dbReference type="AlphaFoldDB" id="A0A176VVX5"/>
<proteinExistence type="inferred from homology"/>